<organism evidence="2 3">
    <name type="scientific">Nannocystis pusilla</name>
    <dbReference type="NCBI Taxonomy" id="889268"/>
    <lineage>
        <taxon>Bacteria</taxon>
        <taxon>Pseudomonadati</taxon>
        <taxon>Myxococcota</taxon>
        <taxon>Polyangia</taxon>
        <taxon>Nannocystales</taxon>
        <taxon>Nannocystaceae</taxon>
        <taxon>Nannocystis</taxon>
    </lineage>
</organism>
<protein>
    <recommendedName>
        <fullName evidence="4">DUF304 domain-containing protein</fullName>
    </recommendedName>
</protein>
<proteinExistence type="predicted"/>
<evidence type="ECO:0000256" key="1">
    <source>
        <dbReference type="SAM" id="Phobius"/>
    </source>
</evidence>
<reference evidence="2" key="1">
    <citation type="submission" date="2021-08" db="EMBL/GenBank/DDBJ databases">
        <authorList>
            <person name="Stevens D.C."/>
        </authorList>
    </citation>
    <scope>NUCLEOTIDE SEQUENCE</scope>
    <source>
        <strain evidence="2">DSM 53165</strain>
    </source>
</reference>
<dbReference type="RefSeq" id="WP_224195159.1">
    <property type="nucleotide sequence ID" value="NZ_JAIRAU010000043.1"/>
</dbReference>
<keyword evidence="1" id="KW-1133">Transmembrane helix</keyword>
<dbReference type="EMBL" id="JAIRAU010000043">
    <property type="protein sequence ID" value="MBZ5713415.1"/>
    <property type="molecule type" value="Genomic_DNA"/>
</dbReference>
<dbReference type="Proteomes" id="UP001139031">
    <property type="component" value="Unassembled WGS sequence"/>
</dbReference>
<keyword evidence="1" id="KW-0812">Transmembrane</keyword>
<evidence type="ECO:0008006" key="4">
    <source>
        <dbReference type="Google" id="ProtNLM"/>
    </source>
</evidence>
<name>A0ABS7TYR0_9BACT</name>
<evidence type="ECO:0000313" key="2">
    <source>
        <dbReference type="EMBL" id="MBZ5713415.1"/>
    </source>
</evidence>
<evidence type="ECO:0000313" key="3">
    <source>
        <dbReference type="Proteomes" id="UP001139031"/>
    </source>
</evidence>
<gene>
    <name evidence="2" type="ORF">K7C98_29630</name>
</gene>
<feature type="transmembrane region" description="Helical" evidence="1">
    <location>
        <begin position="35"/>
        <end position="57"/>
    </location>
</feature>
<feature type="transmembrane region" description="Helical" evidence="1">
    <location>
        <begin position="63"/>
        <end position="87"/>
    </location>
</feature>
<comment type="caution">
    <text evidence="2">The sequence shown here is derived from an EMBL/GenBank/DDBJ whole genome shotgun (WGS) entry which is preliminary data.</text>
</comment>
<keyword evidence="3" id="KW-1185">Reference proteome</keyword>
<sequence>MTEQANFELDRGSLSAAAVGKTIVHRPTRDAGFPLVFGGICGALALGLVVAAVVTAGAVPATFLIVLELLIAAGLGWMASWLLPDALAAHRFNRRRYEVRFELRHIEIRSRDGVEQVALADAPAHPFLRSLAIDSRLHPLLRVRAACERLPPRADVRVILETLALLHLDDEPSDAPVPPPTRPYYATIVGGAAVFFRAPEELAHLRDAGTSVYRIDTAWDPASRTHTPRLTPASVRRV</sequence>
<keyword evidence="1" id="KW-0472">Membrane</keyword>
<accession>A0ABS7TYR0</accession>